<dbReference type="AlphaFoldDB" id="A0A194RE31"/>
<proteinExistence type="predicted"/>
<evidence type="ECO:0008006" key="4">
    <source>
        <dbReference type="Google" id="ProtNLM"/>
    </source>
</evidence>
<reference evidence="2 3" key="1">
    <citation type="journal article" date="2015" name="Nat. Commun.">
        <title>Outbred genome sequencing and CRISPR/Cas9 gene editing in butterflies.</title>
        <authorList>
            <person name="Li X."/>
            <person name="Fan D."/>
            <person name="Zhang W."/>
            <person name="Liu G."/>
            <person name="Zhang L."/>
            <person name="Zhao L."/>
            <person name="Fang X."/>
            <person name="Chen L."/>
            <person name="Dong Y."/>
            <person name="Chen Y."/>
            <person name="Ding Y."/>
            <person name="Zhao R."/>
            <person name="Feng M."/>
            <person name="Zhu Y."/>
            <person name="Feng Y."/>
            <person name="Jiang X."/>
            <person name="Zhu D."/>
            <person name="Xiang H."/>
            <person name="Feng X."/>
            <person name="Li S."/>
            <person name="Wang J."/>
            <person name="Zhang G."/>
            <person name="Kronforst M.R."/>
            <person name="Wang W."/>
        </authorList>
    </citation>
    <scope>NUCLEOTIDE SEQUENCE [LARGE SCALE GENOMIC DNA]</scope>
    <source>
        <strain evidence="2">Ya'a_city_454_Pm</strain>
        <tissue evidence="2">Whole body</tissue>
    </source>
</reference>
<dbReference type="InParanoid" id="A0A194RE31"/>
<feature type="compositionally biased region" description="Low complexity" evidence="1">
    <location>
        <begin position="362"/>
        <end position="373"/>
    </location>
</feature>
<gene>
    <name evidence="2" type="ORF">RR48_06936</name>
</gene>
<protein>
    <recommendedName>
        <fullName evidence="4">Transposable element P transposase</fullName>
    </recommendedName>
</protein>
<dbReference type="EMBL" id="KQ460500">
    <property type="protein sequence ID" value="KPJ14186.1"/>
    <property type="molecule type" value="Genomic_DNA"/>
</dbReference>
<dbReference type="Proteomes" id="UP000053240">
    <property type="component" value="Unassembled WGS sequence"/>
</dbReference>
<accession>A0A194RE31</accession>
<evidence type="ECO:0000313" key="3">
    <source>
        <dbReference type="Proteomes" id="UP000053240"/>
    </source>
</evidence>
<organism evidence="2 3">
    <name type="scientific">Papilio machaon</name>
    <name type="common">Old World swallowtail butterfly</name>
    <dbReference type="NCBI Taxonomy" id="76193"/>
    <lineage>
        <taxon>Eukaryota</taxon>
        <taxon>Metazoa</taxon>
        <taxon>Ecdysozoa</taxon>
        <taxon>Arthropoda</taxon>
        <taxon>Hexapoda</taxon>
        <taxon>Insecta</taxon>
        <taxon>Pterygota</taxon>
        <taxon>Neoptera</taxon>
        <taxon>Endopterygota</taxon>
        <taxon>Lepidoptera</taxon>
        <taxon>Glossata</taxon>
        <taxon>Ditrysia</taxon>
        <taxon>Papilionoidea</taxon>
        <taxon>Papilionidae</taxon>
        <taxon>Papilioninae</taxon>
        <taxon>Papilio</taxon>
    </lineage>
</organism>
<evidence type="ECO:0000313" key="2">
    <source>
        <dbReference type="EMBL" id="KPJ14186.1"/>
    </source>
</evidence>
<dbReference type="STRING" id="76193.A0A194RE31"/>
<name>A0A194RE31_PAPMA</name>
<keyword evidence="3" id="KW-1185">Reference proteome</keyword>
<feature type="compositionally biased region" description="Basic and acidic residues" evidence="1">
    <location>
        <begin position="344"/>
        <end position="357"/>
    </location>
</feature>
<feature type="region of interest" description="Disordered" evidence="1">
    <location>
        <begin position="336"/>
        <end position="399"/>
    </location>
</feature>
<sequence>MVFDGAIATWDDILTVYRADCQLGHTRMNKKLTDHHVIASKIKKNESQCSCSSSQCTNQCHAEIHLIIQYVFYPSNMKITRGTTVNGENVSKTMKTTGEAVEFMDKLFDSVNGSKRSTTKGKLRGPVKPNSEHFCFWHEAIETLKNLRFIDSASKKALMNKKEYYIRVPSLDGWVTTLESFVRIAKLLFSKYGLKYFYPRFINQDPLENFFGRIRAINYRNVNPDSCTFINSFKSLLISNVMGPHSIYSNCEEDDSETIVDFFNLLKEDIGTDDKENLPVNFNCMPGLISLPSDQQEQENNTFCAASAINERVPAHLRNKHYHAFSEFKNVAGGKSFLDSEPDSEPKTKKSALDRQRRLPFTTSSPMPSTSSPGLSHHEVEAENVADSDLSEPIPKIMM</sequence>
<evidence type="ECO:0000256" key="1">
    <source>
        <dbReference type="SAM" id="MobiDB-lite"/>
    </source>
</evidence>